<evidence type="ECO:0000313" key="6">
    <source>
        <dbReference type="EMBL" id="SJZ48590.1"/>
    </source>
</evidence>
<name>A0A1T4L217_9FIRM</name>
<dbReference type="GO" id="GO:0046872">
    <property type="term" value="F:metal ion binding"/>
    <property type="evidence" value="ECO:0007669"/>
    <property type="project" value="UniProtKB-KW"/>
</dbReference>
<dbReference type="GO" id="GO:0009055">
    <property type="term" value="F:electron transfer activity"/>
    <property type="evidence" value="ECO:0007669"/>
    <property type="project" value="InterPro"/>
</dbReference>
<evidence type="ECO:0000256" key="3">
    <source>
        <dbReference type="ARBA" id="ARBA00023004"/>
    </source>
</evidence>
<dbReference type="PROSITE" id="PS51007">
    <property type="entry name" value="CYTC"/>
    <property type="match status" value="1"/>
</dbReference>
<protein>
    <submittedName>
        <fullName evidence="6">Cytochrome C oxidase, cbb3-type, subunit III</fullName>
    </submittedName>
</protein>
<evidence type="ECO:0000313" key="7">
    <source>
        <dbReference type="Proteomes" id="UP000190625"/>
    </source>
</evidence>
<dbReference type="Gene3D" id="1.10.760.10">
    <property type="entry name" value="Cytochrome c-like domain"/>
    <property type="match status" value="1"/>
</dbReference>
<organism evidence="6 7">
    <name type="scientific">Selenihalanaerobacter shriftii</name>
    <dbReference type="NCBI Taxonomy" id="142842"/>
    <lineage>
        <taxon>Bacteria</taxon>
        <taxon>Bacillati</taxon>
        <taxon>Bacillota</taxon>
        <taxon>Clostridia</taxon>
        <taxon>Halanaerobiales</taxon>
        <taxon>Halobacteroidaceae</taxon>
        <taxon>Selenihalanaerobacter</taxon>
    </lineage>
</organism>
<dbReference type="RefSeq" id="WP_159442886.1">
    <property type="nucleotide sequence ID" value="NZ_FUWM01000007.1"/>
</dbReference>
<dbReference type="AlphaFoldDB" id="A0A1T4L217"/>
<evidence type="ECO:0000256" key="2">
    <source>
        <dbReference type="ARBA" id="ARBA00022723"/>
    </source>
</evidence>
<keyword evidence="3 4" id="KW-0408">Iron</keyword>
<dbReference type="InterPro" id="IPR009056">
    <property type="entry name" value="Cyt_c-like_dom"/>
</dbReference>
<sequence length="97" mass="11148">MSKKMMIVIALQVLLLVVGIVWYQNRTISDYQAVGRAGKQIYDEACISCHPITEFDNRNLSVEYTKKLVIEGRGVMPKYPEIQEPELSRLAEYVNQL</sequence>
<accession>A0A1T4L217</accession>
<dbReference type="Proteomes" id="UP000190625">
    <property type="component" value="Unassembled WGS sequence"/>
</dbReference>
<proteinExistence type="predicted"/>
<dbReference type="SUPFAM" id="SSF46626">
    <property type="entry name" value="Cytochrome c"/>
    <property type="match status" value="1"/>
</dbReference>
<gene>
    <name evidence="6" type="ORF">SAMN02745118_00994</name>
</gene>
<evidence type="ECO:0000256" key="4">
    <source>
        <dbReference type="PROSITE-ProRule" id="PRU00433"/>
    </source>
</evidence>
<keyword evidence="2 4" id="KW-0479">Metal-binding</keyword>
<dbReference type="InterPro" id="IPR036909">
    <property type="entry name" value="Cyt_c-like_dom_sf"/>
</dbReference>
<evidence type="ECO:0000259" key="5">
    <source>
        <dbReference type="PROSITE" id="PS51007"/>
    </source>
</evidence>
<dbReference type="STRING" id="142842.SAMN02745118_00994"/>
<dbReference type="GO" id="GO:0020037">
    <property type="term" value="F:heme binding"/>
    <property type="evidence" value="ECO:0007669"/>
    <property type="project" value="InterPro"/>
</dbReference>
<dbReference type="Pfam" id="PF13442">
    <property type="entry name" value="Cytochrome_CBB3"/>
    <property type="match status" value="1"/>
</dbReference>
<keyword evidence="1 4" id="KW-0349">Heme</keyword>
<dbReference type="OrthoDB" id="9794322at2"/>
<keyword evidence="7" id="KW-1185">Reference proteome</keyword>
<reference evidence="7" key="1">
    <citation type="submission" date="2017-02" db="EMBL/GenBank/DDBJ databases">
        <authorList>
            <person name="Varghese N."/>
            <person name="Submissions S."/>
        </authorList>
    </citation>
    <scope>NUCLEOTIDE SEQUENCE [LARGE SCALE GENOMIC DNA]</scope>
    <source>
        <strain evidence="7">ATCC BAA-73</strain>
    </source>
</reference>
<evidence type="ECO:0000256" key="1">
    <source>
        <dbReference type="ARBA" id="ARBA00022617"/>
    </source>
</evidence>
<dbReference type="EMBL" id="FUWM01000007">
    <property type="protein sequence ID" value="SJZ48590.1"/>
    <property type="molecule type" value="Genomic_DNA"/>
</dbReference>
<feature type="domain" description="Cytochrome c" evidence="5">
    <location>
        <begin position="33"/>
        <end position="97"/>
    </location>
</feature>